<feature type="compositionally biased region" description="Basic and acidic residues" evidence="1">
    <location>
        <begin position="111"/>
        <end position="123"/>
    </location>
</feature>
<comment type="caution">
    <text evidence="2">The sequence shown here is derived from an EMBL/GenBank/DDBJ whole genome shotgun (WGS) entry which is preliminary data.</text>
</comment>
<organism evidence="2 3">
    <name type="scientific">Patagioenas fasciata monilis</name>
    <dbReference type="NCBI Taxonomy" id="372326"/>
    <lineage>
        <taxon>Eukaryota</taxon>
        <taxon>Metazoa</taxon>
        <taxon>Chordata</taxon>
        <taxon>Craniata</taxon>
        <taxon>Vertebrata</taxon>
        <taxon>Euteleostomi</taxon>
        <taxon>Archelosauria</taxon>
        <taxon>Archosauria</taxon>
        <taxon>Dinosauria</taxon>
        <taxon>Saurischia</taxon>
        <taxon>Theropoda</taxon>
        <taxon>Coelurosauria</taxon>
        <taxon>Aves</taxon>
        <taxon>Neognathae</taxon>
        <taxon>Neoaves</taxon>
        <taxon>Columbimorphae</taxon>
        <taxon>Columbiformes</taxon>
        <taxon>Columbidae</taxon>
        <taxon>Patagioenas</taxon>
    </lineage>
</organism>
<feature type="compositionally biased region" description="Polar residues" evidence="1">
    <location>
        <begin position="1"/>
        <end position="15"/>
    </location>
</feature>
<dbReference type="AlphaFoldDB" id="A0A1V4KPI4"/>
<reference evidence="2 3" key="1">
    <citation type="submission" date="2016-02" db="EMBL/GenBank/DDBJ databases">
        <title>Band-tailed pigeon sequencing and assembly.</title>
        <authorList>
            <person name="Soares A.E."/>
            <person name="Novak B.J."/>
            <person name="Rice E.S."/>
            <person name="O'Connell B."/>
            <person name="Chang D."/>
            <person name="Weber S."/>
            <person name="Shapiro B."/>
        </authorList>
    </citation>
    <scope>NUCLEOTIDE SEQUENCE [LARGE SCALE GENOMIC DNA]</scope>
    <source>
        <strain evidence="2">BTP2013</strain>
        <tissue evidence="2">Blood</tissue>
    </source>
</reference>
<name>A0A1V4KPI4_PATFA</name>
<accession>A0A1V4KPI4</accession>
<feature type="compositionally biased region" description="Basic and acidic residues" evidence="1">
    <location>
        <begin position="83"/>
        <end position="98"/>
    </location>
</feature>
<proteinExistence type="predicted"/>
<gene>
    <name evidence="2" type="ORF">AV530_009249</name>
</gene>
<dbReference type="EMBL" id="LSYS01002801">
    <property type="protein sequence ID" value="OPJ85697.1"/>
    <property type="molecule type" value="Genomic_DNA"/>
</dbReference>
<dbReference type="Proteomes" id="UP000190648">
    <property type="component" value="Unassembled WGS sequence"/>
</dbReference>
<sequence>MWGLTQDGTPQSSLQGVHPHQLSHPDQVPQPSPWSDPARGSLHRRSPPAGREAGRHCEYERLLAQAGLLRRGEATAQEEEEADRPLHDRGAHELRAPDAHWLWRHGRGRRPAHERSRPGDEVQGRPGATVEQLPCLVAYS</sequence>
<evidence type="ECO:0000313" key="3">
    <source>
        <dbReference type="Proteomes" id="UP000190648"/>
    </source>
</evidence>
<feature type="region of interest" description="Disordered" evidence="1">
    <location>
        <begin position="70"/>
        <end position="129"/>
    </location>
</feature>
<evidence type="ECO:0000256" key="1">
    <source>
        <dbReference type="SAM" id="MobiDB-lite"/>
    </source>
</evidence>
<keyword evidence="3" id="KW-1185">Reference proteome</keyword>
<evidence type="ECO:0000313" key="2">
    <source>
        <dbReference type="EMBL" id="OPJ85697.1"/>
    </source>
</evidence>
<protein>
    <submittedName>
        <fullName evidence="2">Uncharacterized protein</fullName>
    </submittedName>
</protein>
<feature type="region of interest" description="Disordered" evidence="1">
    <location>
        <begin position="1"/>
        <end position="56"/>
    </location>
</feature>